<proteinExistence type="predicted"/>
<name>A0ACB9YUX8_9PEZI</name>
<evidence type="ECO:0000313" key="1">
    <source>
        <dbReference type="EMBL" id="KAI4863012.1"/>
    </source>
</evidence>
<protein>
    <submittedName>
        <fullName evidence="1">Glycosyltransferase family 1 protein</fullName>
    </submittedName>
</protein>
<gene>
    <name evidence="1" type="ORF">F4820DRAFT_390223</name>
</gene>
<reference evidence="1 2" key="1">
    <citation type="journal article" date="2022" name="New Phytol.">
        <title>Ecological generalism drives hyperdiversity of secondary metabolite gene clusters in xylarialean endophytes.</title>
        <authorList>
            <person name="Franco M.E.E."/>
            <person name="Wisecaver J.H."/>
            <person name="Arnold A.E."/>
            <person name="Ju Y.M."/>
            <person name="Slot J.C."/>
            <person name="Ahrendt S."/>
            <person name="Moore L.P."/>
            <person name="Eastman K.E."/>
            <person name="Scott K."/>
            <person name="Konkel Z."/>
            <person name="Mondo S.J."/>
            <person name="Kuo A."/>
            <person name="Hayes R.D."/>
            <person name="Haridas S."/>
            <person name="Andreopoulos B."/>
            <person name="Riley R."/>
            <person name="LaButti K."/>
            <person name="Pangilinan J."/>
            <person name="Lipzen A."/>
            <person name="Amirebrahimi M."/>
            <person name="Yan J."/>
            <person name="Adam C."/>
            <person name="Keymanesh K."/>
            <person name="Ng V."/>
            <person name="Louie K."/>
            <person name="Northen T."/>
            <person name="Drula E."/>
            <person name="Henrissat B."/>
            <person name="Hsieh H.M."/>
            <person name="Youens-Clark K."/>
            <person name="Lutzoni F."/>
            <person name="Miadlikowska J."/>
            <person name="Eastwood D.C."/>
            <person name="Hamelin R.C."/>
            <person name="Grigoriev I.V."/>
            <person name="U'Ren J.M."/>
        </authorList>
    </citation>
    <scope>NUCLEOTIDE SEQUENCE [LARGE SCALE GENOMIC DNA]</scope>
    <source>
        <strain evidence="1 2">CBS 119005</strain>
    </source>
</reference>
<dbReference type="EMBL" id="MU393513">
    <property type="protein sequence ID" value="KAI4863012.1"/>
    <property type="molecule type" value="Genomic_DNA"/>
</dbReference>
<organism evidence="1 2">
    <name type="scientific">Hypoxylon rubiginosum</name>
    <dbReference type="NCBI Taxonomy" id="110542"/>
    <lineage>
        <taxon>Eukaryota</taxon>
        <taxon>Fungi</taxon>
        <taxon>Dikarya</taxon>
        <taxon>Ascomycota</taxon>
        <taxon>Pezizomycotina</taxon>
        <taxon>Sordariomycetes</taxon>
        <taxon>Xylariomycetidae</taxon>
        <taxon>Xylariales</taxon>
        <taxon>Hypoxylaceae</taxon>
        <taxon>Hypoxylon</taxon>
    </lineage>
</organism>
<sequence>MATQEYEYRVDGPPPYIDPPPTELDRRNPVMKDDGRLDVDVDSSIVKYLSYIRRHSKLEPLHGAQDENDKDSDPSPPYSQFQVAEPPPFPVKLNIVIQVVGSRGDVQPFIALGHELQKDGHRVRLATHNVFDKFVRDSGLEFYPIGGDPAELMAYMVRNPGLIPSMQSLRAGDIQKKRKMMAEMLHGCWLSCIEPDPVSAAPFVADAIVANPPSFGHLHCAQALGIPVHLMFTMPWSTTKEFPHPLANIKNGRGSGTEPHVANALSYSVVEFLTWQGLGDIINEWRDTLDLEHISFSDGPYLAEILKIPFTYCWSPALVPKPADWGPHIDVCGFFFRQPPAYTPPAELDEFIRAGPPPIYIGFGSIVIDDPQKMTSMLLEAVQKSGVRALISRGWCNLGGPEAENVMYLGDCPHEWLFQHVAAVIHHGGAGTTACGLVNGRPTTIVPFFGDQPFWGDMVSAAGAGPKPIPHRSLSVELLVEAIRLCLTPEAQAAAQEIAVKMKAETGVRAAAASFYANLPVHKLECDLIRGQPAAWVYRRKNTRLKLSKVAVEILASHLRIDVRRLKKNETRKIVIETLRWEPITGTVSAAIGVSRDMAKAAADIVVKPAKAYRDRLKVTSSDPGANQPVQALDLMSRSPGMEGYIASSKKSKTRDCMTLTTSMSAASASGVAEFFKSYAGGFVTIPYAFTEGFRNIPHLYGEEVRDIGTITDWKSGTAAGARAVVYGVVDGVSDVFVLPYKGAQQEGALGAVKGVGKGLAGMSSKLFTATVGMATYPLQGIYKSIWTSAKPNTQRSIALARHAEGSYLAAKARADGIDDQVVMNSFETLIHNNATGRFLDLPGTGKDGFVGV</sequence>
<dbReference type="Proteomes" id="UP001497700">
    <property type="component" value="Unassembled WGS sequence"/>
</dbReference>
<accession>A0ACB9YUX8</accession>
<comment type="caution">
    <text evidence="1">The sequence shown here is derived from an EMBL/GenBank/DDBJ whole genome shotgun (WGS) entry which is preliminary data.</text>
</comment>
<keyword evidence="2" id="KW-1185">Reference proteome</keyword>
<evidence type="ECO:0000313" key="2">
    <source>
        <dbReference type="Proteomes" id="UP001497700"/>
    </source>
</evidence>